<dbReference type="SUPFAM" id="SSF53098">
    <property type="entry name" value="Ribonuclease H-like"/>
    <property type="match status" value="1"/>
</dbReference>
<dbReference type="InterPro" id="IPR056924">
    <property type="entry name" value="SH3_Tf2-1"/>
</dbReference>
<dbReference type="Pfam" id="PF24626">
    <property type="entry name" value="SH3_Tf2-1"/>
    <property type="match status" value="1"/>
</dbReference>
<evidence type="ECO:0000313" key="3">
    <source>
        <dbReference type="EMBL" id="KAK8945232.1"/>
    </source>
</evidence>
<dbReference type="InterPro" id="IPR012337">
    <property type="entry name" value="RNaseH-like_sf"/>
</dbReference>
<evidence type="ECO:0000256" key="1">
    <source>
        <dbReference type="SAM" id="MobiDB-lite"/>
    </source>
</evidence>
<dbReference type="AlphaFoldDB" id="A0AAP0G9C7"/>
<dbReference type="PANTHER" id="PTHR45835:SF99">
    <property type="entry name" value="CHROMO DOMAIN-CONTAINING PROTEIN-RELATED"/>
    <property type="match status" value="1"/>
</dbReference>
<dbReference type="PANTHER" id="PTHR45835">
    <property type="entry name" value="YALI0A06105P"/>
    <property type="match status" value="1"/>
</dbReference>
<dbReference type="GO" id="GO:0015074">
    <property type="term" value="P:DNA integration"/>
    <property type="evidence" value="ECO:0007669"/>
    <property type="project" value="InterPro"/>
</dbReference>
<feature type="domain" description="Integrase catalytic" evidence="2">
    <location>
        <begin position="138"/>
        <end position="303"/>
    </location>
</feature>
<dbReference type="InterPro" id="IPR036397">
    <property type="entry name" value="RNaseH_sf"/>
</dbReference>
<dbReference type="InterPro" id="IPR041588">
    <property type="entry name" value="Integrase_H2C2"/>
</dbReference>
<feature type="compositionally biased region" description="Acidic residues" evidence="1">
    <location>
        <begin position="610"/>
        <end position="639"/>
    </location>
</feature>
<proteinExistence type="predicted"/>
<dbReference type="PROSITE" id="PS50994">
    <property type="entry name" value="INTEGRASE"/>
    <property type="match status" value="1"/>
</dbReference>
<dbReference type="InterPro" id="IPR001584">
    <property type="entry name" value="Integrase_cat-core"/>
</dbReference>
<dbReference type="Gene3D" id="1.10.340.70">
    <property type="match status" value="1"/>
</dbReference>
<gene>
    <name evidence="3" type="ORF">KSP39_PZI008141</name>
</gene>
<dbReference type="Pfam" id="PF17921">
    <property type="entry name" value="Integrase_H2C2"/>
    <property type="match status" value="1"/>
</dbReference>
<organism evidence="3 4">
    <name type="scientific">Platanthera zijinensis</name>
    <dbReference type="NCBI Taxonomy" id="2320716"/>
    <lineage>
        <taxon>Eukaryota</taxon>
        <taxon>Viridiplantae</taxon>
        <taxon>Streptophyta</taxon>
        <taxon>Embryophyta</taxon>
        <taxon>Tracheophyta</taxon>
        <taxon>Spermatophyta</taxon>
        <taxon>Magnoliopsida</taxon>
        <taxon>Liliopsida</taxon>
        <taxon>Asparagales</taxon>
        <taxon>Orchidaceae</taxon>
        <taxon>Orchidoideae</taxon>
        <taxon>Orchideae</taxon>
        <taxon>Orchidinae</taxon>
        <taxon>Platanthera</taxon>
    </lineage>
</organism>
<sequence length="639" mass="75199">MQITPLVTPESKRAQLSQLQIRTTLKDRIKRALPKDPFLVELQEKVKKGETGEFTEQNGLLLMNGRLCVPNINNLRKDILYEAHNIPYSIHPGRTKMYHDLKEDFWWPGMKKDIIAYILSCHICQLVKAEHQKPGGYLHSLPIPEWKWEDIAMDFVFGLPRSKLGHDGIWVIIDRLTKSAHFIPVRQDGPPEKLNDLYIDVIVKLHGIPRSIISDRDGRFTSGNWRYIHKRLGTKLLFSTTFHPQTDGQSERTIQFLEDLLRMVVLDLKGSWEKYLTLVEFAYNNSYQSSIQMEPFEALYGRRCRTPLSWAEEGERTLYNREKIDKWHEKVKLIQERMKAAQDRQQKYYNARHRLVQFQVGDQVCLKIRPFKGVTRFRRLGKLSPRYVGPFSVIERVGDVAYRLELPVELQRLHHVFHVSALRKYIRDPETIVSATNLQIEPDLSSPTEPHQIIARQNKQLRNRDILRRMASPSRRDVYSRRGKEKERATVHCKKRNRLAQQRLNDLVFVKYNRALRRRYDSRDRIDPISLKDIDDSNEWLMERMEEDEEVEQDDDIVFDDELLTWGAVARASGVEEDIYSTRLSKGKMVADKRSTSKKKAHTPTMHTDDVEDEEEVEFNEEEESFSEENETFIDSDDE</sequence>
<dbReference type="Gene3D" id="3.30.420.10">
    <property type="entry name" value="Ribonuclease H-like superfamily/Ribonuclease H"/>
    <property type="match status" value="1"/>
</dbReference>
<comment type="caution">
    <text evidence="3">The sequence shown here is derived from an EMBL/GenBank/DDBJ whole genome shotgun (WGS) entry which is preliminary data.</text>
</comment>
<dbReference type="GO" id="GO:0003676">
    <property type="term" value="F:nucleic acid binding"/>
    <property type="evidence" value="ECO:0007669"/>
    <property type="project" value="InterPro"/>
</dbReference>
<keyword evidence="4" id="KW-1185">Reference proteome</keyword>
<evidence type="ECO:0000259" key="2">
    <source>
        <dbReference type="PROSITE" id="PS50994"/>
    </source>
</evidence>
<name>A0AAP0G9C7_9ASPA</name>
<accession>A0AAP0G9C7</accession>
<dbReference type="EMBL" id="JBBWWQ010000006">
    <property type="protein sequence ID" value="KAK8945232.1"/>
    <property type="molecule type" value="Genomic_DNA"/>
</dbReference>
<reference evidence="3 4" key="1">
    <citation type="journal article" date="2022" name="Nat. Plants">
        <title>Genomes of leafy and leafless Platanthera orchids illuminate the evolution of mycoheterotrophy.</title>
        <authorList>
            <person name="Li M.H."/>
            <person name="Liu K.W."/>
            <person name="Li Z."/>
            <person name="Lu H.C."/>
            <person name="Ye Q.L."/>
            <person name="Zhang D."/>
            <person name="Wang J.Y."/>
            <person name="Li Y.F."/>
            <person name="Zhong Z.M."/>
            <person name="Liu X."/>
            <person name="Yu X."/>
            <person name="Liu D.K."/>
            <person name="Tu X.D."/>
            <person name="Liu B."/>
            <person name="Hao Y."/>
            <person name="Liao X.Y."/>
            <person name="Jiang Y.T."/>
            <person name="Sun W.H."/>
            <person name="Chen J."/>
            <person name="Chen Y.Q."/>
            <person name="Ai Y."/>
            <person name="Zhai J.W."/>
            <person name="Wu S.S."/>
            <person name="Zhou Z."/>
            <person name="Hsiao Y.Y."/>
            <person name="Wu W.L."/>
            <person name="Chen Y.Y."/>
            <person name="Lin Y.F."/>
            <person name="Hsu J.L."/>
            <person name="Li C.Y."/>
            <person name="Wang Z.W."/>
            <person name="Zhao X."/>
            <person name="Zhong W.Y."/>
            <person name="Ma X.K."/>
            <person name="Ma L."/>
            <person name="Huang J."/>
            <person name="Chen G.Z."/>
            <person name="Huang M.Z."/>
            <person name="Huang L."/>
            <person name="Peng D.H."/>
            <person name="Luo Y.B."/>
            <person name="Zou S.Q."/>
            <person name="Chen S.P."/>
            <person name="Lan S."/>
            <person name="Tsai W.C."/>
            <person name="Van de Peer Y."/>
            <person name="Liu Z.J."/>
        </authorList>
    </citation>
    <scope>NUCLEOTIDE SEQUENCE [LARGE SCALE GENOMIC DNA]</scope>
    <source>
        <strain evidence="3">Lor287</strain>
    </source>
</reference>
<evidence type="ECO:0000313" key="4">
    <source>
        <dbReference type="Proteomes" id="UP001418222"/>
    </source>
</evidence>
<protein>
    <recommendedName>
        <fullName evidence="2">Integrase catalytic domain-containing protein</fullName>
    </recommendedName>
</protein>
<dbReference type="Proteomes" id="UP001418222">
    <property type="component" value="Unassembled WGS sequence"/>
</dbReference>
<feature type="region of interest" description="Disordered" evidence="1">
    <location>
        <begin position="589"/>
        <end position="639"/>
    </location>
</feature>